<evidence type="ECO:0000256" key="1">
    <source>
        <dbReference type="SAM" id="MobiDB-lite"/>
    </source>
</evidence>
<evidence type="ECO:0000259" key="2">
    <source>
        <dbReference type="Pfam" id="PF06276"/>
    </source>
</evidence>
<accession>A0A417YSS0</accession>
<comment type="caution">
    <text evidence="3">The sequence shown here is derived from an EMBL/GenBank/DDBJ whole genome shotgun (WGS) entry which is preliminary data.</text>
</comment>
<feature type="compositionally biased region" description="Polar residues" evidence="1">
    <location>
        <begin position="142"/>
        <end position="152"/>
    </location>
</feature>
<evidence type="ECO:0000313" key="3">
    <source>
        <dbReference type="EMBL" id="RHW39022.1"/>
    </source>
</evidence>
<dbReference type="GO" id="GO:0003824">
    <property type="term" value="F:catalytic activity"/>
    <property type="evidence" value="ECO:0007669"/>
    <property type="project" value="UniProtKB-ARBA"/>
</dbReference>
<dbReference type="Proteomes" id="UP000284416">
    <property type="component" value="Unassembled WGS sequence"/>
</dbReference>
<proteinExistence type="predicted"/>
<feature type="region of interest" description="Disordered" evidence="1">
    <location>
        <begin position="123"/>
        <end position="152"/>
    </location>
</feature>
<name>A0A417YSS0_9BACI</name>
<dbReference type="InterPro" id="IPR022770">
    <property type="entry name" value="IucA/IucC-like_C"/>
</dbReference>
<organism evidence="3 4">
    <name type="scientific">Neobacillus notoginsengisoli</name>
    <dbReference type="NCBI Taxonomy" id="1578198"/>
    <lineage>
        <taxon>Bacteria</taxon>
        <taxon>Bacillati</taxon>
        <taxon>Bacillota</taxon>
        <taxon>Bacilli</taxon>
        <taxon>Bacillales</taxon>
        <taxon>Bacillaceae</taxon>
        <taxon>Neobacillus</taxon>
    </lineage>
</organism>
<sequence>MEHLKISTLSEQERDILSRYRLSNQPMDGMMSVASLLDRQQLEKFLDELKPMLQTDLNKVVASVFMKKYAFIAVPALYSMTAWNKKLDLNPENVFMEPPNGDSKWLPKFYFANAEVEEWIETESRTGPNADTQTGAEEWTRTEQNPARQSANSIGLEGRRKAFLPKERGDDSRDAFREQALSELFADHIFPLVSQLAKITGVSKLILWENVATYIMWLYETVLADERNAAGDFDFFNNAAGALFGNYHRNPMKKFYTEKTYVDDLDEMIRIRQTCCFSYLTGEKAARCKTCPCRKLEMEGKCSNERENPCDAVRSLT</sequence>
<dbReference type="EMBL" id="QWEG01000008">
    <property type="protein sequence ID" value="RHW39022.1"/>
    <property type="molecule type" value="Genomic_DNA"/>
</dbReference>
<dbReference type="Pfam" id="PF06276">
    <property type="entry name" value="FhuF"/>
    <property type="match status" value="1"/>
</dbReference>
<feature type="domain" description="Aerobactin siderophore biosynthesis IucA/IucC-like C-terminal" evidence="2">
    <location>
        <begin position="65"/>
        <end position="238"/>
    </location>
</feature>
<protein>
    <recommendedName>
        <fullName evidence="2">Aerobactin siderophore biosynthesis IucA/IucC-like C-terminal domain-containing protein</fullName>
    </recommendedName>
</protein>
<evidence type="ECO:0000313" key="4">
    <source>
        <dbReference type="Proteomes" id="UP000284416"/>
    </source>
</evidence>
<gene>
    <name evidence="3" type="ORF">D1B31_13745</name>
</gene>
<dbReference type="AlphaFoldDB" id="A0A417YSS0"/>
<reference evidence="3 4" key="1">
    <citation type="journal article" date="2017" name="Int. J. Syst. Evol. Microbiol.">
        <title>Bacillus notoginsengisoli sp. nov., a novel bacterium isolated from the rhizosphere of Panax notoginseng.</title>
        <authorList>
            <person name="Zhang M.Y."/>
            <person name="Cheng J."/>
            <person name="Cai Y."/>
            <person name="Zhang T.Y."/>
            <person name="Wu Y.Y."/>
            <person name="Manikprabhu D."/>
            <person name="Li W.J."/>
            <person name="Zhang Y.X."/>
        </authorList>
    </citation>
    <scope>NUCLEOTIDE SEQUENCE [LARGE SCALE GENOMIC DNA]</scope>
    <source>
        <strain evidence="3 4">JCM 30743</strain>
    </source>
</reference>
<feature type="compositionally biased region" description="Polar residues" evidence="1">
    <location>
        <begin position="125"/>
        <end position="135"/>
    </location>
</feature>
<keyword evidence="4" id="KW-1185">Reference proteome</keyword>